<dbReference type="InterPro" id="IPR034193">
    <property type="entry name" value="PCSK9_ProteinaseK-like"/>
</dbReference>
<evidence type="ECO:0000256" key="3">
    <source>
        <dbReference type="ARBA" id="ARBA00022729"/>
    </source>
</evidence>
<protein>
    <submittedName>
        <fullName evidence="11">Subtilisin-like proteinase Mp1</fullName>
    </submittedName>
</protein>
<evidence type="ECO:0000256" key="4">
    <source>
        <dbReference type="ARBA" id="ARBA00022801"/>
    </source>
</evidence>
<dbReference type="GeneID" id="85328940"/>
<keyword evidence="5 6" id="KW-0720">Serine protease</keyword>
<dbReference type="InterPro" id="IPR050131">
    <property type="entry name" value="Peptidase_S8_subtilisin-like"/>
</dbReference>
<dbReference type="InterPro" id="IPR023827">
    <property type="entry name" value="Peptidase_S8_Asp-AS"/>
</dbReference>
<feature type="signal peptide" evidence="8">
    <location>
        <begin position="1"/>
        <end position="21"/>
    </location>
</feature>
<organism evidence="11 12">
    <name type="scientific">Lasiosphaeria miniovina</name>
    <dbReference type="NCBI Taxonomy" id="1954250"/>
    <lineage>
        <taxon>Eukaryota</taxon>
        <taxon>Fungi</taxon>
        <taxon>Dikarya</taxon>
        <taxon>Ascomycota</taxon>
        <taxon>Pezizomycotina</taxon>
        <taxon>Sordariomycetes</taxon>
        <taxon>Sordariomycetidae</taxon>
        <taxon>Sordariales</taxon>
        <taxon>Lasiosphaeriaceae</taxon>
        <taxon>Lasiosphaeria</taxon>
    </lineage>
</organism>
<reference evidence="11" key="1">
    <citation type="submission" date="2023-06" db="EMBL/GenBank/DDBJ databases">
        <title>Genome-scale phylogeny and comparative genomics of the fungal order Sordariales.</title>
        <authorList>
            <consortium name="Lawrence Berkeley National Laboratory"/>
            <person name="Hensen N."/>
            <person name="Bonometti L."/>
            <person name="Westerberg I."/>
            <person name="Brannstrom I.O."/>
            <person name="Guillou S."/>
            <person name="Cros-Aarteil S."/>
            <person name="Calhoun S."/>
            <person name="Haridas S."/>
            <person name="Kuo A."/>
            <person name="Mondo S."/>
            <person name="Pangilinan J."/>
            <person name="Riley R."/>
            <person name="LaButti K."/>
            <person name="Andreopoulos B."/>
            <person name="Lipzen A."/>
            <person name="Chen C."/>
            <person name="Yanf M."/>
            <person name="Daum C."/>
            <person name="Ng V."/>
            <person name="Clum A."/>
            <person name="Steindorff A."/>
            <person name="Ohm R."/>
            <person name="Martin F."/>
            <person name="Silar P."/>
            <person name="Natvig D."/>
            <person name="Lalanne C."/>
            <person name="Gautier V."/>
            <person name="Ament-velasquez S.L."/>
            <person name="Kruys A."/>
            <person name="Hutchinson M.I."/>
            <person name="Powell A.J."/>
            <person name="Barry K."/>
            <person name="Miller A.N."/>
            <person name="Grigoriev I.V."/>
            <person name="Debuchy R."/>
            <person name="Gladieux P."/>
            <person name="Thoren M.H."/>
            <person name="Johannesson H."/>
        </authorList>
    </citation>
    <scope>NUCLEOTIDE SEQUENCE</scope>
    <source>
        <strain evidence="11">SMH2392-1A</strain>
    </source>
</reference>
<dbReference type="EMBL" id="JAUIRO010000005">
    <property type="protein sequence ID" value="KAK0713222.1"/>
    <property type="molecule type" value="Genomic_DNA"/>
</dbReference>
<dbReference type="AlphaFoldDB" id="A0AA40ACF3"/>
<dbReference type="RefSeq" id="XP_060294545.1">
    <property type="nucleotide sequence ID" value="XM_060445670.1"/>
</dbReference>
<dbReference type="GO" id="GO:0004252">
    <property type="term" value="F:serine-type endopeptidase activity"/>
    <property type="evidence" value="ECO:0007669"/>
    <property type="project" value="UniProtKB-UniRule"/>
</dbReference>
<dbReference type="SUPFAM" id="SSF52743">
    <property type="entry name" value="Subtilisin-like"/>
    <property type="match status" value="1"/>
</dbReference>
<keyword evidence="12" id="KW-1185">Reference proteome</keyword>
<comment type="caution">
    <text evidence="11">The sequence shown here is derived from an EMBL/GenBank/DDBJ whole genome shotgun (WGS) entry which is preliminary data.</text>
</comment>
<dbReference type="PROSITE" id="PS00136">
    <property type="entry name" value="SUBTILASE_ASP"/>
    <property type="match status" value="1"/>
</dbReference>
<evidence type="ECO:0000256" key="2">
    <source>
        <dbReference type="ARBA" id="ARBA00022670"/>
    </source>
</evidence>
<evidence type="ECO:0000313" key="12">
    <source>
        <dbReference type="Proteomes" id="UP001172101"/>
    </source>
</evidence>
<dbReference type="Gene3D" id="3.30.70.80">
    <property type="entry name" value="Peptidase S8 propeptide/proteinase inhibitor I9"/>
    <property type="match status" value="1"/>
</dbReference>
<accession>A0AA40ACF3</accession>
<feature type="domain" description="Inhibitor I9" evidence="10">
    <location>
        <begin position="35"/>
        <end position="113"/>
    </location>
</feature>
<dbReference type="PANTHER" id="PTHR43806:SF58">
    <property type="entry name" value="ALKALINE PROTEASE 1-RELATED"/>
    <property type="match status" value="1"/>
</dbReference>
<evidence type="ECO:0000259" key="10">
    <source>
        <dbReference type="Pfam" id="PF05922"/>
    </source>
</evidence>
<dbReference type="InterPro" id="IPR036852">
    <property type="entry name" value="Peptidase_S8/S53_dom_sf"/>
</dbReference>
<feature type="chain" id="PRO_5041264447" evidence="8">
    <location>
        <begin position="22"/>
        <end position="405"/>
    </location>
</feature>
<feature type="domain" description="Peptidase S8/S53" evidence="9">
    <location>
        <begin position="151"/>
        <end position="385"/>
    </location>
</feature>
<dbReference type="InterPro" id="IPR000209">
    <property type="entry name" value="Peptidase_S8/S53_dom"/>
</dbReference>
<dbReference type="Proteomes" id="UP001172101">
    <property type="component" value="Unassembled WGS sequence"/>
</dbReference>
<dbReference type="InterPro" id="IPR023828">
    <property type="entry name" value="Peptidase_S8_Ser-AS"/>
</dbReference>
<dbReference type="PROSITE" id="PS00138">
    <property type="entry name" value="SUBTILASE_SER"/>
    <property type="match status" value="1"/>
</dbReference>
<dbReference type="Gene3D" id="3.40.50.200">
    <property type="entry name" value="Peptidase S8/S53 domain"/>
    <property type="match status" value="1"/>
</dbReference>
<evidence type="ECO:0000313" key="11">
    <source>
        <dbReference type="EMBL" id="KAK0713222.1"/>
    </source>
</evidence>
<dbReference type="SUPFAM" id="SSF54897">
    <property type="entry name" value="Protease propeptides/inhibitors"/>
    <property type="match status" value="1"/>
</dbReference>
<evidence type="ECO:0000256" key="7">
    <source>
        <dbReference type="RuleBase" id="RU003355"/>
    </source>
</evidence>
<evidence type="ECO:0000256" key="8">
    <source>
        <dbReference type="SAM" id="SignalP"/>
    </source>
</evidence>
<dbReference type="InterPro" id="IPR010259">
    <property type="entry name" value="S8pro/Inhibitor_I9"/>
</dbReference>
<feature type="active site" description="Charge relay system" evidence="6">
    <location>
        <position position="191"/>
    </location>
</feature>
<dbReference type="PRINTS" id="PR00723">
    <property type="entry name" value="SUBTILISIN"/>
</dbReference>
<dbReference type="Pfam" id="PF00082">
    <property type="entry name" value="Peptidase_S8"/>
    <property type="match status" value="1"/>
</dbReference>
<dbReference type="GO" id="GO:0006508">
    <property type="term" value="P:proteolysis"/>
    <property type="evidence" value="ECO:0007669"/>
    <property type="project" value="UniProtKB-KW"/>
</dbReference>
<keyword evidence="4 6" id="KW-0378">Hydrolase</keyword>
<feature type="active site" description="Charge relay system" evidence="6">
    <location>
        <position position="347"/>
    </location>
</feature>
<evidence type="ECO:0000256" key="6">
    <source>
        <dbReference type="PROSITE-ProRule" id="PRU01240"/>
    </source>
</evidence>
<dbReference type="PANTHER" id="PTHR43806">
    <property type="entry name" value="PEPTIDASE S8"/>
    <property type="match status" value="1"/>
</dbReference>
<evidence type="ECO:0000256" key="1">
    <source>
        <dbReference type="ARBA" id="ARBA00011073"/>
    </source>
</evidence>
<keyword evidence="2 6" id="KW-0645">Protease</keyword>
<sequence length="405" mass="42527">MVGLWRFSLLAGIVAFTPVLTAPLDKLSPEIIPGKYIVTLKPGVSLSDIDAHLIWVTDVHSRSLSRRDSKGVENVYSIRDFNAYAGSFDAATISEIQRSDQVAAVEPDKVWRLYDDVGSLATQKGAPWGLGSISHKKPNFTDYVYDSAAGQGTYAYIVDTGIRTTHVEFEGRAQLGYNAYPGSDFVDNYGHGTHTAGTIGSRAYGVAKKSTLISVKVFDTGSSTTAIVLDGYTWAVKNITASGRADTSVISMSLGGPYSEAFNTAVHNAFADGVLSVVAAGNDGVDANSTSPASAPDAITVGAIDVTNTRAYWSNFGALVDIFAPGVNVLSCWNENDTDSLEEDGTSMATPHIAGLVLYLKSVDKAANAKAAAITAKIKSLATKGVVQSAGTGSPNMIAYNGNGL</sequence>
<keyword evidence="3 8" id="KW-0732">Signal</keyword>
<feature type="active site" description="Charge relay system" evidence="6">
    <location>
        <position position="159"/>
    </location>
</feature>
<dbReference type="CDD" id="cd04077">
    <property type="entry name" value="Peptidases_S8_PCSK9_ProteinaseK_like"/>
    <property type="match status" value="1"/>
</dbReference>
<dbReference type="InterPro" id="IPR037045">
    <property type="entry name" value="S8pro/Inhibitor_I9_sf"/>
</dbReference>
<evidence type="ECO:0000256" key="5">
    <source>
        <dbReference type="ARBA" id="ARBA00022825"/>
    </source>
</evidence>
<dbReference type="PROSITE" id="PS51892">
    <property type="entry name" value="SUBTILASE"/>
    <property type="match status" value="1"/>
</dbReference>
<dbReference type="GO" id="GO:0005576">
    <property type="term" value="C:extracellular region"/>
    <property type="evidence" value="ECO:0007669"/>
    <property type="project" value="UniProtKB-ARBA"/>
</dbReference>
<name>A0AA40ACF3_9PEZI</name>
<proteinExistence type="inferred from homology"/>
<dbReference type="Pfam" id="PF05922">
    <property type="entry name" value="Inhibitor_I9"/>
    <property type="match status" value="1"/>
</dbReference>
<evidence type="ECO:0000259" key="9">
    <source>
        <dbReference type="Pfam" id="PF00082"/>
    </source>
</evidence>
<gene>
    <name evidence="11" type="ORF">B0T26DRAFT_753362</name>
</gene>
<dbReference type="InterPro" id="IPR015500">
    <property type="entry name" value="Peptidase_S8_subtilisin-rel"/>
</dbReference>
<dbReference type="FunFam" id="3.40.50.200:FF:000007">
    <property type="entry name" value="Subtilisin-like serine protease"/>
    <property type="match status" value="1"/>
</dbReference>
<comment type="similarity">
    <text evidence="1 6 7">Belongs to the peptidase S8 family.</text>
</comment>